<dbReference type="KEGG" id="cphy:B5808_17985"/>
<evidence type="ECO:0000256" key="3">
    <source>
        <dbReference type="ARBA" id="ARBA00022801"/>
    </source>
</evidence>
<dbReference type="InterPro" id="IPR023828">
    <property type="entry name" value="Peptidase_S8_Ser-AS"/>
</dbReference>
<accession>A0A1X9LNW5</accession>
<dbReference type="InterPro" id="IPR000209">
    <property type="entry name" value="Peptidase_S8/S53_dom"/>
</dbReference>
<evidence type="ECO:0000256" key="2">
    <source>
        <dbReference type="ARBA" id="ARBA00022670"/>
    </source>
</evidence>
<evidence type="ECO:0000313" key="6">
    <source>
        <dbReference type="Proteomes" id="UP000192775"/>
    </source>
</evidence>
<evidence type="ECO:0000256" key="1">
    <source>
        <dbReference type="ARBA" id="ARBA00011073"/>
    </source>
</evidence>
<name>A0A1X9LNW5_9MICO</name>
<dbReference type="InterPro" id="IPR050131">
    <property type="entry name" value="Peptidase_S8_subtilisin-like"/>
</dbReference>
<dbReference type="InterPro" id="IPR036852">
    <property type="entry name" value="Peptidase_S8/S53_dom_sf"/>
</dbReference>
<reference evidence="5 6" key="1">
    <citation type="submission" date="2017-04" db="EMBL/GenBank/DDBJ databases">
        <authorList>
            <person name="Afonso C.L."/>
            <person name="Miller P.J."/>
            <person name="Scott M.A."/>
            <person name="Spackman E."/>
            <person name="Goraichik I."/>
            <person name="Dimitrov K.M."/>
            <person name="Suarez D.L."/>
            <person name="Swayne D.E."/>
        </authorList>
    </citation>
    <scope>NUCLEOTIDE SEQUENCE [LARGE SCALE GENOMIC DNA]</scope>
    <source>
        <strain evidence="6">XA(T)</strain>
    </source>
</reference>
<proteinExistence type="inferred from homology"/>
<dbReference type="PROSITE" id="PS00138">
    <property type="entry name" value="SUBTILASE_SER"/>
    <property type="match status" value="1"/>
</dbReference>
<dbReference type="Proteomes" id="UP000192775">
    <property type="component" value="Chromosome"/>
</dbReference>
<dbReference type="Gene3D" id="3.40.50.200">
    <property type="entry name" value="Peptidase S8/S53 domain"/>
    <property type="match status" value="2"/>
</dbReference>
<dbReference type="GO" id="GO:0005615">
    <property type="term" value="C:extracellular space"/>
    <property type="evidence" value="ECO:0007669"/>
    <property type="project" value="TreeGrafter"/>
</dbReference>
<dbReference type="EMBL" id="CP020715">
    <property type="protein sequence ID" value="ARJ06905.1"/>
    <property type="molecule type" value="Genomic_DNA"/>
</dbReference>
<gene>
    <name evidence="5" type="ORF">B5808_17985</name>
</gene>
<evidence type="ECO:0000313" key="5">
    <source>
        <dbReference type="EMBL" id="ARJ06905.1"/>
    </source>
</evidence>
<keyword evidence="6" id="KW-1185">Reference proteome</keyword>
<dbReference type="RefSeq" id="WP_085021043.1">
    <property type="nucleotide sequence ID" value="NZ_BMHD01000001.1"/>
</dbReference>
<dbReference type="SUPFAM" id="SSF52743">
    <property type="entry name" value="Subtilisin-like"/>
    <property type="match status" value="1"/>
</dbReference>
<keyword evidence="4" id="KW-0720">Serine protease</keyword>
<dbReference type="PANTHER" id="PTHR43806:SF11">
    <property type="entry name" value="CEREVISIN-RELATED"/>
    <property type="match status" value="1"/>
</dbReference>
<dbReference type="PANTHER" id="PTHR43806">
    <property type="entry name" value="PEPTIDASE S8"/>
    <property type="match status" value="1"/>
</dbReference>
<sequence length="764" mass="77563">MGHAYADARTSSGRTDDRRGATLRRKAIGLTSGLVVAASLFAFPAVAQADPADPTGIADGGVSSGLARLAASGATPGTPEASRAAGLPAEGPGSLAVDGSGRVIVELRFESFEAQRAAIPAIQGLVEVRSVGVSAPAVSVYATPDLFDDAAALPGVVSLEPGLLSKHASSTALPTQLGAALGFSGDPDLTGASCRSTPVNTAAPLGVDTVQAEYGLDGTGLTVGVISDSYDLGGDKVATDAAEDVLAGALPGPGNPCGYTTPVGPILEDNATMFTDEGRAMAQVVHGIAPGARLMFATEGATQTEFADNIQTLVDNGADVIVDDVVQYTEPWFQQGVVAQKIADIRAEGVLYVAAAQNEGSIGYLGAGTDDIAPTGSWESAEYRPGDCFAGIGAMMDTALGTTGTEVDCMDFGPAGAPAKGLPVTLETAATFALMTQWAEPVDGRSTVIVPFLLDAAGAPLPLSTDSGTFDDRTPASYVAYTATTDPTVQTVLGDYTLVLARAKNVGEPGTPRVKVIFTVDTGGVQRLPYARGEWRDDVVIGPAVFAHPADPAVLTSGAAPAFNPERMENYSGTGPATYYFGPVDALTSRPAERLLEPRVLVKPDLIGVDYVRTTFFESYYSGSTVIPDGYYFPGTSAAAPGVAAVAALAMQYSPQSTAEQVREALVSTAVPMPEQPFDYGVSDANVWGSGRVFAPAAIAALPPAPAPAPVPAAAASTRLADTGLSAGGAPGGVAFLALLLLAGGALVSFRSARRAAAARGTRG</sequence>
<protein>
    <submittedName>
        <fullName evidence="5">Uncharacterized protein</fullName>
    </submittedName>
</protein>
<dbReference type="GO" id="GO:0006508">
    <property type="term" value="P:proteolysis"/>
    <property type="evidence" value="ECO:0007669"/>
    <property type="project" value="UniProtKB-KW"/>
</dbReference>
<dbReference type="Pfam" id="PF00082">
    <property type="entry name" value="Peptidase_S8"/>
    <property type="match status" value="1"/>
</dbReference>
<keyword evidence="3" id="KW-0378">Hydrolase</keyword>
<dbReference type="GO" id="GO:0004252">
    <property type="term" value="F:serine-type endopeptidase activity"/>
    <property type="evidence" value="ECO:0007669"/>
    <property type="project" value="InterPro"/>
</dbReference>
<organism evidence="5 6">
    <name type="scientific">Cnuibacter physcomitrellae</name>
    <dbReference type="NCBI Taxonomy" id="1619308"/>
    <lineage>
        <taxon>Bacteria</taxon>
        <taxon>Bacillati</taxon>
        <taxon>Actinomycetota</taxon>
        <taxon>Actinomycetes</taxon>
        <taxon>Micrococcales</taxon>
        <taxon>Microbacteriaceae</taxon>
        <taxon>Cnuibacter</taxon>
    </lineage>
</organism>
<dbReference type="AlphaFoldDB" id="A0A1X9LNW5"/>
<evidence type="ECO:0000256" key="4">
    <source>
        <dbReference type="ARBA" id="ARBA00022825"/>
    </source>
</evidence>
<comment type="similarity">
    <text evidence="1">Belongs to the peptidase S8 family.</text>
</comment>
<dbReference type="STRING" id="1619308.B5808_17985"/>
<keyword evidence="2" id="KW-0645">Protease</keyword>